<accession>L0DN29</accession>
<dbReference type="KEGG" id="saci:Sinac_6146"/>
<proteinExistence type="predicted"/>
<dbReference type="InterPro" id="IPR011464">
    <property type="entry name" value="DUF1570"/>
</dbReference>
<name>L0DN29_SINAD</name>
<evidence type="ECO:0000259" key="1">
    <source>
        <dbReference type="Pfam" id="PF07607"/>
    </source>
</evidence>
<dbReference type="InterPro" id="IPR006311">
    <property type="entry name" value="TAT_signal"/>
</dbReference>
<dbReference type="RefSeq" id="WP_015249335.1">
    <property type="nucleotide sequence ID" value="NC_019892.1"/>
</dbReference>
<reference evidence="2 3" key="1">
    <citation type="submission" date="2012-02" db="EMBL/GenBank/DDBJ databases">
        <title>Complete sequence of chromosome of Singulisphaera acidiphila DSM 18658.</title>
        <authorList>
            <consortium name="US DOE Joint Genome Institute (JGI-PGF)"/>
            <person name="Lucas S."/>
            <person name="Copeland A."/>
            <person name="Lapidus A."/>
            <person name="Glavina del Rio T."/>
            <person name="Dalin E."/>
            <person name="Tice H."/>
            <person name="Bruce D."/>
            <person name="Goodwin L."/>
            <person name="Pitluck S."/>
            <person name="Peters L."/>
            <person name="Ovchinnikova G."/>
            <person name="Chertkov O."/>
            <person name="Kyrpides N."/>
            <person name="Mavromatis K."/>
            <person name="Ivanova N."/>
            <person name="Brettin T."/>
            <person name="Detter J.C."/>
            <person name="Han C."/>
            <person name="Larimer F."/>
            <person name="Land M."/>
            <person name="Hauser L."/>
            <person name="Markowitz V."/>
            <person name="Cheng J.-F."/>
            <person name="Hugenholtz P."/>
            <person name="Woyke T."/>
            <person name="Wu D."/>
            <person name="Tindall B."/>
            <person name="Pomrenke H."/>
            <person name="Brambilla E."/>
            <person name="Klenk H.-P."/>
            <person name="Eisen J.A."/>
        </authorList>
    </citation>
    <scope>NUCLEOTIDE SEQUENCE [LARGE SCALE GENOMIC DNA]</scope>
    <source>
        <strain evidence="3">ATCC BAA-1392 / DSM 18658 / VKM B-2454 / MOB10</strain>
    </source>
</reference>
<feature type="domain" description="DUF1570" evidence="1">
    <location>
        <begin position="176"/>
        <end position="286"/>
    </location>
</feature>
<dbReference type="PROSITE" id="PS51318">
    <property type="entry name" value="TAT"/>
    <property type="match status" value="1"/>
</dbReference>
<evidence type="ECO:0000313" key="3">
    <source>
        <dbReference type="Proteomes" id="UP000010798"/>
    </source>
</evidence>
<gene>
    <name evidence="2" type="ordered locus">Sinac_6146</name>
</gene>
<dbReference type="HOGENOM" id="CLU_841719_0_0_0"/>
<protein>
    <recommendedName>
        <fullName evidence="1">DUF1570 domain-containing protein</fullName>
    </recommendedName>
</protein>
<dbReference type="eggNOG" id="ENOG50334KN">
    <property type="taxonomic scope" value="Bacteria"/>
</dbReference>
<sequence length="330" mass="37241">MPKPQGTQTDWDQRIPRRAWMLGSLFGTVGLVAPGWCSTPLESTAADLAPIFARAKKAKLGEFRFNESKEKHYVGIGDAPADFRAEAVSICESLAKVYRDYFEMKNFKVGIPESRLIVIILKDKDSYKAFVGDMAGADAGAEVGGHYDIEANQFVVFDSQHNDNRRAASSRVNTFTLVHEAIHQLTYNTGLLERQGDVPVAISEGLATFGELWQHTNRRSTLGVKNSARLAAFSQPDGRDAWIPLEEILTKDDLFEDPDTAQVAYAESWVLVHYFMKTTPSKLTKFRDYLDAIRKRRDPSHRLEDARAHLGDLARLDKELKKYRHKQIQP</sequence>
<dbReference type="EMBL" id="CP003364">
    <property type="protein sequence ID" value="AGA30248.1"/>
    <property type="molecule type" value="Genomic_DNA"/>
</dbReference>
<keyword evidence="3" id="KW-1185">Reference proteome</keyword>
<dbReference type="STRING" id="886293.Sinac_6146"/>
<dbReference type="Pfam" id="PF07607">
    <property type="entry name" value="DUF1570"/>
    <property type="match status" value="1"/>
</dbReference>
<dbReference type="OrthoDB" id="291356at2"/>
<organism evidence="2 3">
    <name type="scientific">Singulisphaera acidiphila (strain ATCC BAA-1392 / DSM 18658 / VKM B-2454 / MOB10)</name>
    <dbReference type="NCBI Taxonomy" id="886293"/>
    <lineage>
        <taxon>Bacteria</taxon>
        <taxon>Pseudomonadati</taxon>
        <taxon>Planctomycetota</taxon>
        <taxon>Planctomycetia</taxon>
        <taxon>Isosphaerales</taxon>
        <taxon>Isosphaeraceae</taxon>
        <taxon>Singulisphaera</taxon>
    </lineage>
</organism>
<evidence type="ECO:0000313" key="2">
    <source>
        <dbReference type="EMBL" id="AGA30248.1"/>
    </source>
</evidence>
<dbReference type="Proteomes" id="UP000010798">
    <property type="component" value="Chromosome"/>
</dbReference>
<dbReference type="AlphaFoldDB" id="L0DN29"/>